<dbReference type="STRING" id="1850517.A8708_01825"/>
<evidence type="ECO:0000313" key="2">
    <source>
        <dbReference type="EMBL" id="OAS16988.1"/>
    </source>
</evidence>
<protein>
    <submittedName>
        <fullName evidence="2">Gamma-glutamylcyclotransferase</fullName>
    </submittedName>
</protein>
<name>A0A198A7N9_9BACL</name>
<dbReference type="EMBL" id="LYPB01000073">
    <property type="protein sequence ID" value="OAS16988.1"/>
    <property type="molecule type" value="Genomic_DNA"/>
</dbReference>
<organism evidence="2 3">
    <name type="scientific">Paenibacillus oryzisoli</name>
    <dbReference type="NCBI Taxonomy" id="1850517"/>
    <lineage>
        <taxon>Bacteria</taxon>
        <taxon>Bacillati</taxon>
        <taxon>Bacillota</taxon>
        <taxon>Bacilli</taxon>
        <taxon>Bacillales</taxon>
        <taxon>Paenibacillaceae</taxon>
        <taxon>Paenibacillus</taxon>
    </lineage>
</organism>
<dbReference type="Pfam" id="PF06094">
    <property type="entry name" value="GGACT"/>
    <property type="match status" value="1"/>
</dbReference>
<comment type="caution">
    <text evidence="2">The sequence shown here is derived from an EMBL/GenBank/DDBJ whole genome shotgun (WGS) entry which is preliminary data.</text>
</comment>
<dbReference type="OrthoDB" id="8538589at2"/>
<dbReference type="InterPro" id="IPR036568">
    <property type="entry name" value="GGCT-like_sf"/>
</dbReference>
<keyword evidence="2" id="KW-0808">Transferase</keyword>
<reference evidence="2 3" key="1">
    <citation type="submission" date="2016-05" db="EMBL/GenBank/DDBJ databases">
        <title>Paenibacillus sp. 1ZS3-15 nov., isolated from the rhizosphere soil.</title>
        <authorList>
            <person name="Zhang X.X."/>
            <person name="Zhang J."/>
        </authorList>
    </citation>
    <scope>NUCLEOTIDE SEQUENCE [LARGE SCALE GENOMIC DNA]</scope>
    <source>
        <strain evidence="2 3">1ZS3-15</strain>
    </source>
</reference>
<dbReference type="InterPro" id="IPR009288">
    <property type="entry name" value="AIG2-like_dom"/>
</dbReference>
<dbReference type="Gene3D" id="3.10.490.10">
    <property type="entry name" value="Gamma-glutamyl cyclotransferase-like"/>
    <property type="match status" value="1"/>
</dbReference>
<dbReference type="RefSeq" id="WP_068666198.1">
    <property type="nucleotide sequence ID" value="NZ_LYPB01000073.1"/>
</dbReference>
<dbReference type="GO" id="GO:0016740">
    <property type="term" value="F:transferase activity"/>
    <property type="evidence" value="ECO:0007669"/>
    <property type="project" value="UniProtKB-KW"/>
</dbReference>
<dbReference type="CDD" id="cd06661">
    <property type="entry name" value="GGCT_like"/>
    <property type="match status" value="1"/>
</dbReference>
<dbReference type="AlphaFoldDB" id="A0A198A7N9"/>
<evidence type="ECO:0000313" key="3">
    <source>
        <dbReference type="Proteomes" id="UP000078454"/>
    </source>
</evidence>
<accession>A0A198A7N9</accession>
<gene>
    <name evidence="2" type="ORF">A8708_01825</name>
</gene>
<dbReference type="InterPro" id="IPR013024">
    <property type="entry name" value="GGCT-like"/>
</dbReference>
<dbReference type="Proteomes" id="UP000078454">
    <property type="component" value="Unassembled WGS sequence"/>
</dbReference>
<keyword evidence="3" id="KW-1185">Reference proteome</keyword>
<proteinExistence type="predicted"/>
<sequence>MIAVFVYGTLLVGESNHHVVSPYLMEVQPGTIHGRLYDVGPYPALVRTDDTHEVEGEWIEVTEEGLAAMDILETYFGPHHADNEYERIWVKDTTSEKEGWVYCYPSPRGLPAIQGSSWKSHQRNNQM</sequence>
<feature type="domain" description="Gamma-glutamylcyclotransferase AIG2-like" evidence="1">
    <location>
        <begin position="4"/>
        <end position="119"/>
    </location>
</feature>
<evidence type="ECO:0000259" key="1">
    <source>
        <dbReference type="Pfam" id="PF06094"/>
    </source>
</evidence>
<dbReference type="SUPFAM" id="SSF110857">
    <property type="entry name" value="Gamma-glutamyl cyclotransferase-like"/>
    <property type="match status" value="1"/>
</dbReference>